<evidence type="ECO:0000256" key="4">
    <source>
        <dbReference type="ARBA" id="ARBA00023136"/>
    </source>
</evidence>
<dbReference type="PANTHER" id="PTHR32322:SF2">
    <property type="entry name" value="EAMA DOMAIN-CONTAINING PROTEIN"/>
    <property type="match status" value="1"/>
</dbReference>
<feature type="transmembrane region" description="Helical" evidence="5">
    <location>
        <begin position="97"/>
        <end position="120"/>
    </location>
</feature>
<gene>
    <name evidence="7" type="ORF">MBEHAL_1373</name>
</gene>
<evidence type="ECO:0000256" key="3">
    <source>
        <dbReference type="ARBA" id="ARBA00022989"/>
    </source>
</evidence>
<feature type="transmembrane region" description="Helical" evidence="5">
    <location>
        <begin position="35"/>
        <end position="58"/>
    </location>
</feature>
<protein>
    <submittedName>
        <fullName evidence="7">Permease of the drug/metabolite transporter (DMT) superfamily</fullName>
    </submittedName>
</protein>
<feature type="transmembrane region" description="Helical" evidence="5">
    <location>
        <begin position="187"/>
        <end position="206"/>
    </location>
</feature>
<feature type="transmembrane region" description="Helical" evidence="5">
    <location>
        <begin position="132"/>
        <end position="152"/>
    </location>
</feature>
<feature type="transmembrane region" description="Helical" evidence="5">
    <location>
        <begin position="247"/>
        <end position="268"/>
    </location>
</feature>
<comment type="subcellular location">
    <subcellularLocation>
        <location evidence="1">Membrane</location>
        <topology evidence="1">Multi-pass membrane protein</topology>
    </subcellularLocation>
</comment>
<dbReference type="PANTHER" id="PTHR32322">
    <property type="entry name" value="INNER MEMBRANE TRANSPORTER"/>
    <property type="match status" value="1"/>
</dbReference>
<keyword evidence="3 5" id="KW-1133">Transmembrane helix</keyword>
<dbReference type="Proteomes" id="UP000016986">
    <property type="component" value="Unassembled WGS sequence"/>
</dbReference>
<keyword evidence="2 5" id="KW-0812">Transmembrane</keyword>
<evidence type="ECO:0000256" key="1">
    <source>
        <dbReference type="ARBA" id="ARBA00004141"/>
    </source>
</evidence>
<reference evidence="7 8" key="1">
    <citation type="submission" date="2013-09" db="EMBL/GenBank/DDBJ databases">
        <title>Whole genome sequencing of Halarchaeum acidiphilum strain MH1-52-1.</title>
        <authorList>
            <person name="Shimane Y."/>
            <person name="Minegishi H."/>
            <person name="Nishi S."/>
            <person name="Echigo A."/>
            <person name="Shuto A."/>
            <person name="Konishi M."/>
            <person name="Ito T."/>
            <person name="Ohkuma M."/>
            <person name="Ohta Y."/>
            <person name="Nagano Y."/>
            <person name="Tsubouchi T."/>
            <person name="Mori K."/>
            <person name="Usui K."/>
            <person name="Kamekura M."/>
            <person name="Usami R."/>
            <person name="Takaki Y."/>
            <person name="Hatada Y."/>
        </authorList>
    </citation>
    <scope>NUCLEOTIDE SEQUENCE [LARGE SCALE GENOMIC DNA]</scope>
    <source>
        <strain evidence="7 8">JCM 16109</strain>
    </source>
</reference>
<name>U3ACW3_9EURY</name>
<feature type="domain" description="EamA" evidence="6">
    <location>
        <begin position="8"/>
        <end position="143"/>
    </location>
</feature>
<evidence type="ECO:0000313" key="7">
    <source>
        <dbReference type="EMBL" id="GAD52613.1"/>
    </source>
</evidence>
<dbReference type="Pfam" id="PF00892">
    <property type="entry name" value="EamA"/>
    <property type="match status" value="2"/>
</dbReference>
<organism evidence="7 8">
    <name type="scientific">Halarchaeum acidiphilum MH1-52-1</name>
    <dbReference type="NCBI Taxonomy" id="1261545"/>
    <lineage>
        <taxon>Archaea</taxon>
        <taxon>Methanobacteriati</taxon>
        <taxon>Methanobacteriota</taxon>
        <taxon>Stenosarchaea group</taxon>
        <taxon>Halobacteria</taxon>
        <taxon>Halobacteriales</taxon>
        <taxon>Halobacteriaceae</taxon>
    </lineage>
</organism>
<keyword evidence="8" id="KW-1185">Reference proteome</keyword>
<feature type="domain" description="EamA" evidence="6">
    <location>
        <begin position="159"/>
        <end position="290"/>
    </location>
</feature>
<evidence type="ECO:0000259" key="6">
    <source>
        <dbReference type="Pfam" id="PF00892"/>
    </source>
</evidence>
<dbReference type="AlphaFoldDB" id="U3ACW3"/>
<feature type="transmembrane region" description="Helical" evidence="5">
    <location>
        <begin position="274"/>
        <end position="291"/>
    </location>
</feature>
<dbReference type="InterPro" id="IPR050638">
    <property type="entry name" value="AA-Vitamin_Transporters"/>
</dbReference>
<dbReference type="InterPro" id="IPR000620">
    <property type="entry name" value="EamA_dom"/>
</dbReference>
<feature type="transmembrane region" description="Helical" evidence="5">
    <location>
        <begin position="158"/>
        <end position="175"/>
    </location>
</feature>
<keyword evidence="4 5" id="KW-0472">Membrane</keyword>
<feature type="transmembrane region" description="Helical" evidence="5">
    <location>
        <begin position="218"/>
        <end position="240"/>
    </location>
</feature>
<dbReference type="GO" id="GO:0016020">
    <property type="term" value="C:membrane"/>
    <property type="evidence" value="ECO:0007669"/>
    <property type="project" value="UniProtKB-SubCell"/>
</dbReference>
<evidence type="ECO:0000313" key="8">
    <source>
        <dbReference type="Proteomes" id="UP000016986"/>
    </source>
</evidence>
<dbReference type="eggNOG" id="arCOG00271">
    <property type="taxonomic scope" value="Archaea"/>
</dbReference>
<evidence type="ECO:0000256" key="5">
    <source>
        <dbReference type="SAM" id="Phobius"/>
    </source>
</evidence>
<feature type="transmembrane region" description="Helical" evidence="5">
    <location>
        <begin position="70"/>
        <end position="91"/>
    </location>
</feature>
<dbReference type="InterPro" id="IPR037185">
    <property type="entry name" value="EmrE-like"/>
</dbReference>
<proteinExistence type="predicted"/>
<sequence>MSRSKRTLVAFAAASLLFGGNFVAAKEGLSFFPPLLFVSLRFDVAAVALGAYVLATHTGEDLLPRTRGDVASILATGVLSIGLANALIYVGEQYASGAVASIVFSLNPILTPVFAGVLLADERLSRRGAIGLVVGLAGVVLVIDPSVAGLLGGAVGKAILFGGAVAGALGAVLIRRSSGALSSTARTAWALPIAALLCHGLSLASGERIAAVAWTPNALLALGYVGVLAGAVAYIAYFGLLDETGAITANLVFYLVPVVATVGGWALLGESVTALTVAGFLVVFAGFAVLGSESVDVETLRALVRDRREGSSRALGDDQPAGFESD</sequence>
<comment type="caution">
    <text evidence="7">The sequence shown here is derived from an EMBL/GenBank/DDBJ whole genome shotgun (WGS) entry which is preliminary data.</text>
</comment>
<dbReference type="EMBL" id="BATA01000028">
    <property type="protein sequence ID" value="GAD52613.1"/>
    <property type="molecule type" value="Genomic_DNA"/>
</dbReference>
<accession>U3ACW3</accession>
<evidence type="ECO:0000256" key="2">
    <source>
        <dbReference type="ARBA" id="ARBA00022692"/>
    </source>
</evidence>
<dbReference type="SUPFAM" id="SSF103481">
    <property type="entry name" value="Multidrug resistance efflux transporter EmrE"/>
    <property type="match status" value="2"/>
</dbReference>